<keyword evidence="5" id="KW-1185">Reference proteome</keyword>
<feature type="compositionally biased region" description="Polar residues" evidence="1">
    <location>
        <begin position="14"/>
        <end position="23"/>
    </location>
</feature>
<keyword evidence="2" id="KW-0472">Membrane</keyword>
<organism evidence="4 5">
    <name type="scientific">Cellulomonas aerilata</name>
    <dbReference type="NCBI Taxonomy" id="515326"/>
    <lineage>
        <taxon>Bacteria</taxon>
        <taxon>Bacillati</taxon>
        <taxon>Actinomycetota</taxon>
        <taxon>Actinomycetes</taxon>
        <taxon>Micrococcales</taxon>
        <taxon>Cellulomonadaceae</taxon>
        <taxon>Cellulomonas</taxon>
    </lineage>
</organism>
<reference evidence="4 5" key="1">
    <citation type="submission" date="2019-07" db="EMBL/GenBank/DDBJ databases">
        <title>Whole genome shotgun sequence of Cellulomonas aerilata NBRC 106308.</title>
        <authorList>
            <person name="Hosoyama A."/>
            <person name="Uohara A."/>
            <person name="Ohji S."/>
            <person name="Ichikawa N."/>
        </authorList>
    </citation>
    <scope>NUCLEOTIDE SEQUENCE [LARGE SCALE GENOMIC DNA]</scope>
    <source>
        <strain evidence="4 5">NBRC 106308</strain>
    </source>
</reference>
<dbReference type="EMBL" id="BJYY01000019">
    <property type="protein sequence ID" value="GEO35410.1"/>
    <property type="molecule type" value="Genomic_DNA"/>
</dbReference>
<evidence type="ECO:0000256" key="1">
    <source>
        <dbReference type="SAM" id="MobiDB-lite"/>
    </source>
</evidence>
<protein>
    <recommendedName>
        <fullName evidence="3">DUF4190 domain-containing protein</fullName>
    </recommendedName>
</protein>
<keyword evidence="2" id="KW-0812">Transmembrane</keyword>
<name>A0A512DGU2_9CELL</name>
<dbReference type="InterPro" id="IPR025241">
    <property type="entry name" value="DUF4190"/>
</dbReference>
<dbReference type="AlphaFoldDB" id="A0A512DGU2"/>
<gene>
    <name evidence="4" type="ORF">CAE01nite_31350</name>
</gene>
<feature type="compositionally biased region" description="Low complexity" evidence="1">
    <location>
        <begin position="59"/>
        <end position="73"/>
    </location>
</feature>
<evidence type="ECO:0000259" key="3">
    <source>
        <dbReference type="Pfam" id="PF13828"/>
    </source>
</evidence>
<dbReference type="Proteomes" id="UP000321181">
    <property type="component" value="Unassembled WGS sequence"/>
</dbReference>
<dbReference type="RefSeq" id="WP_146906434.1">
    <property type="nucleotide sequence ID" value="NZ_BAAARM010000005.1"/>
</dbReference>
<accession>A0A512DGU2</accession>
<evidence type="ECO:0000313" key="5">
    <source>
        <dbReference type="Proteomes" id="UP000321181"/>
    </source>
</evidence>
<sequence length="194" mass="19344">MSSSMNPPDPYGTGDQSGSTPSGDASGGSTPGYGSQPYGSTPPAYGSTPPAYGSTPPAYGSDDQGQFGSQGSYGSQPAYGTQYSGGYGAPSAYGQAGYYPKNSLAVWSLVLGIVSFVLSCGLFTGIPAIIVGHRARTAVAEGQANNGGMATAGIVLGWIATILSLLGVILVIILIATGAFAEFAANSTSTNQTF</sequence>
<dbReference type="Pfam" id="PF13828">
    <property type="entry name" value="DUF4190"/>
    <property type="match status" value="1"/>
</dbReference>
<comment type="caution">
    <text evidence="4">The sequence shown here is derived from an EMBL/GenBank/DDBJ whole genome shotgun (WGS) entry which is preliminary data.</text>
</comment>
<keyword evidence="2" id="KW-1133">Transmembrane helix</keyword>
<evidence type="ECO:0000256" key="2">
    <source>
        <dbReference type="SAM" id="Phobius"/>
    </source>
</evidence>
<dbReference type="OrthoDB" id="4829526at2"/>
<feature type="transmembrane region" description="Helical" evidence="2">
    <location>
        <begin position="104"/>
        <end position="131"/>
    </location>
</feature>
<feature type="transmembrane region" description="Helical" evidence="2">
    <location>
        <begin position="152"/>
        <end position="181"/>
    </location>
</feature>
<evidence type="ECO:0000313" key="4">
    <source>
        <dbReference type="EMBL" id="GEO35410.1"/>
    </source>
</evidence>
<feature type="region of interest" description="Disordered" evidence="1">
    <location>
        <begin position="1"/>
        <end position="73"/>
    </location>
</feature>
<proteinExistence type="predicted"/>
<feature type="domain" description="DUF4190" evidence="3">
    <location>
        <begin position="104"/>
        <end position="166"/>
    </location>
</feature>